<name>A0A6C0CFM6_9ZZZZ</name>
<feature type="region of interest" description="Disordered" evidence="1">
    <location>
        <begin position="1"/>
        <end position="58"/>
    </location>
</feature>
<evidence type="ECO:0000313" key="2">
    <source>
        <dbReference type="EMBL" id="QHT03566.1"/>
    </source>
</evidence>
<accession>A0A6C0CFM6</accession>
<protein>
    <submittedName>
        <fullName evidence="2">Uncharacterized protein</fullName>
    </submittedName>
</protein>
<evidence type="ECO:0000256" key="1">
    <source>
        <dbReference type="SAM" id="MobiDB-lite"/>
    </source>
</evidence>
<organism evidence="2">
    <name type="scientific">viral metagenome</name>
    <dbReference type="NCBI Taxonomy" id="1070528"/>
    <lineage>
        <taxon>unclassified sequences</taxon>
        <taxon>metagenomes</taxon>
        <taxon>organismal metagenomes</taxon>
    </lineage>
</organism>
<sequence>MKSSSKSFRGVESHVIQRVQLNPPAKRNATHNRAAQNVVNSRPQANSRTSRVAPTAKPDSRNLAGVCIPGSSKDCAGVCGGTSLLDCFGTCYLPPALPPKIKDCAGVCGGTTVKDCAGVCGGTSVKDCAGTCYLPPATPPNQKDCSGTCYGPGVPGYTKKVPGCDAVCNSGKILGCDGVCNSGKVADCAGTCNGTVTKDCAGVCGGTSVKDCNGTCYLPPALPPKSVDCAGVCGGTAYSDCGGNCIETPCQGITAGEMKVKKSVRVMAQSSAIQNQRQVFAQKTSVASPPAKIVSRNRRR</sequence>
<feature type="compositionally biased region" description="Polar residues" evidence="1">
    <location>
        <begin position="31"/>
        <end position="52"/>
    </location>
</feature>
<proteinExistence type="predicted"/>
<reference evidence="2" key="1">
    <citation type="journal article" date="2020" name="Nature">
        <title>Giant virus diversity and host interactions through global metagenomics.</title>
        <authorList>
            <person name="Schulz F."/>
            <person name="Roux S."/>
            <person name="Paez-Espino D."/>
            <person name="Jungbluth S."/>
            <person name="Walsh D.A."/>
            <person name="Denef V.J."/>
            <person name="McMahon K.D."/>
            <person name="Konstantinidis K.T."/>
            <person name="Eloe-Fadrosh E.A."/>
            <person name="Kyrpides N.C."/>
            <person name="Woyke T."/>
        </authorList>
    </citation>
    <scope>NUCLEOTIDE SEQUENCE</scope>
    <source>
        <strain evidence="2">GVMAG-M-3300021079-18</strain>
    </source>
</reference>
<dbReference type="AlphaFoldDB" id="A0A6C0CFM6"/>
<dbReference type="EMBL" id="MN739413">
    <property type="protein sequence ID" value="QHT03566.1"/>
    <property type="molecule type" value="Genomic_DNA"/>
</dbReference>